<accession>A0A9X0AZH7</accession>
<dbReference type="InterPro" id="IPR000172">
    <property type="entry name" value="GMC_OxRdtase_N"/>
</dbReference>
<comment type="caution">
    <text evidence="7">The sequence shown here is derived from an EMBL/GenBank/DDBJ whole genome shotgun (WGS) entry which is preliminary data.</text>
</comment>
<keyword evidence="3" id="KW-0285">Flavoprotein</keyword>
<evidence type="ECO:0000313" key="7">
    <source>
        <dbReference type="EMBL" id="KAJ8071802.1"/>
    </source>
</evidence>
<dbReference type="GO" id="GO:0016614">
    <property type="term" value="F:oxidoreductase activity, acting on CH-OH group of donors"/>
    <property type="evidence" value="ECO:0007669"/>
    <property type="project" value="InterPro"/>
</dbReference>
<dbReference type="GO" id="GO:0050660">
    <property type="term" value="F:flavin adenine dinucleotide binding"/>
    <property type="evidence" value="ECO:0007669"/>
    <property type="project" value="InterPro"/>
</dbReference>
<protein>
    <recommendedName>
        <fullName evidence="6">Glucose-methanol-choline oxidoreductase N-terminal domain-containing protein</fullName>
    </recommendedName>
</protein>
<evidence type="ECO:0000256" key="5">
    <source>
        <dbReference type="ARBA" id="ARBA00023002"/>
    </source>
</evidence>
<comment type="similarity">
    <text evidence="2">Belongs to the GMC oxidoreductase family.</text>
</comment>
<reference evidence="7" key="1">
    <citation type="submission" date="2022-11" db="EMBL/GenBank/DDBJ databases">
        <title>Genome Resource of Sclerotinia nivalis Strain SnTB1, a Plant Pathogen Isolated from American Ginseng.</title>
        <authorList>
            <person name="Fan S."/>
        </authorList>
    </citation>
    <scope>NUCLEOTIDE SEQUENCE</scope>
    <source>
        <strain evidence="7">SnTB1</strain>
    </source>
</reference>
<dbReference type="AlphaFoldDB" id="A0A9X0AZH7"/>
<dbReference type="EMBL" id="JAPEIS010000001">
    <property type="protein sequence ID" value="KAJ8071802.1"/>
    <property type="molecule type" value="Genomic_DNA"/>
</dbReference>
<evidence type="ECO:0000313" key="8">
    <source>
        <dbReference type="Proteomes" id="UP001152300"/>
    </source>
</evidence>
<evidence type="ECO:0000256" key="1">
    <source>
        <dbReference type="ARBA" id="ARBA00001974"/>
    </source>
</evidence>
<sequence>MSATSTPSSFPPNYLTSTPNPNPNTYDFIIIGGGTSSLVVATRLTQDPSIHVLVLEAGSDHSTSPTITTPGLWPANLGTETDWGFLSEHQKPLSGKRIHLSQGRLLGGSTAINGGAFIANSKFSIDAWASLGHGITSLPIIKNPSHLRCPPLQLSIISHSDMWTPRSRRNSQVQSKHPSPRRYPILYPKPGLIHGLLWDGAQTAIRFPGRQWGVH</sequence>
<dbReference type="InterPro" id="IPR012132">
    <property type="entry name" value="GMC_OxRdtase"/>
</dbReference>
<dbReference type="Proteomes" id="UP001152300">
    <property type="component" value="Unassembled WGS sequence"/>
</dbReference>
<dbReference type="PANTHER" id="PTHR11552:SF201">
    <property type="entry name" value="GLUCOSE-METHANOL-CHOLINE OXIDOREDUCTASE N-TERMINAL DOMAIN-CONTAINING PROTEIN"/>
    <property type="match status" value="1"/>
</dbReference>
<dbReference type="PANTHER" id="PTHR11552">
    <property type="entry name" value="GLUCOSE-METHANOL-CHOLINE GMC OXIDOREDUCTASE"/>
    <property type="match status" value="1"/>
</dbReference>
<comment type="cofactor">
    <cofactor evidence="1">
        <name>FAD</name>
        <dbReference type="ChEBI" id="CHEBI:57692"/>
    </cofactor>
</comment>
<keyword evidence="4" id="KW-0274">FAD</keyword>
<dbReference type="OrthoDB" id="3564369at2759"/>
<evidence type="ECO:0000259" key="6">
    <source>
        <dbReference type="Pfam" id="PF00732"/>
    </source>
</evidence>
<feature type="domain" description="Glucose-methanol-choline oxidoreductase N-terminal" evidence="6">
    <location>
        <begin position="26"/>
        <end position="131"/>
    </location>
</feature>
<dbReference type="SUPFAM" id="SSF51905">
    <property type="entry name" value="FAD/NAD(P)-binding domain"/>
    <property type="match status" value="1"/>
</dbReference>
<dbReference type="Gene3D" id="3.50.50.60">
    <property type="entry name" value="FAD/NAD(P)-binding domain"/>
    <property type="match status" value="1"/>
</dbReference>
<gene>
    <name evidence="7" type="ORF">OCU04_002116</name>
</gene>
<dbReference type="InterPro" id="IPR036188">
    <property type="entry name" value="FAD/NAD-bd_sf"/>
</dbReference>
<name>A0A9X0AZH7_9HELO</name>
<keyword evidence="8" id="KW-1185">Reference proteome</keyword>
<dbReference type="Pfam" id="PF00732">
    <property type="entry name" value="GMC_oxred_N"/>
    <property type="match status" value="1"/>
</dbReference>
<proteinExistence type="inferred from homology"/>
<keyword evidence="5" id="KW-0560">Oxidoreductase</keyword>
<evidence type="ECO:0000256" key="2">
    <source>
        <dbReference type="ARBA" id="ARBA00010790"/>
    </source>
</evidence>
<evidence type="ECO:0000256" key="4">
    <source>
        <dbReference type="ARBA" id="ARBA00022827"/>
    </source>
</evidence>
<evidence type="ECO:0000256" key="3">
    <source>
        <dbReference type="ARBA" id="ARBA00022630"/>
    </source>
</evidence>
<organism evidence="7 8">
    <name type="scientific">Sclerotinia nivalis</name>
    <dbReference type="NCBI Taxonomy" id="352851"/>
    <lineage>
        <taxon>Eukaryota</taxon>
        <taxon>Fungi</taxon>
        <taxon>Dikarya</taxon>
        <taxon>Ascomycota</taxon>
        <taxon>Pezizomycotina</taxon>
        <taxon>Leotiomycetes</taxon>
        <taxon>Helotiales</taxon>
        <taxon>Sclerotiniaceae</taxon>
        <taxon>Sclerotinia</taxon>
    </lineage>
</organism>